<dbReference type="EMBL" id="SLWV01000030">
    <property type="protein sequence ID" value="TCO69695.1"/>
    <property type="molecule type" value="Genomic_DNA"/>
</dbReference>
<dbReference type="SMART" id="SM00283">
    <property type="entry name" value="MA"/>
    <property type="match status" value="1"/>
</dbReference>
<keyword evidence="7 9" id="KW-0807">Transducer</keyword>
<comment type="similarity">
    <text evidence="8">Belongs to the methyl-accepting chemotaxis (MCP) protein family.</text>
</comment>
<keyword evidence="14" id="KW-1185">Reference proteome</keyword>
<dbReference type="Gene3D" id="6.10.340.10">
    <property type="match status" value="1"/>
</dbReference>
<protein>
    <submittedName>
        <fullName evidence="13">Methyl-accepting chemotaxis sensory transducer with Cache sensor</fullName>
    </submittedName>
</protein>
<feature type="transmembrane region" description="Helical" evidence="10">
    <location>
        <begin position="12"/>
        <end position="31"/>
    </location>
</feature>
<evidence type="ECO:0000259" key="12">
    <source>
        <dbReference type="PROSITE" id="PS50885"/>
    </source>
</evidence>
<feature type="domain" description="Methyl-accepting transducer" evidence="11">
    <location>
        <begin position="369"/>
        <end position="626"/>
    </location>
</feature>
<reference evidence="13 14" key="1">
    <citation type="submission" date="2019-03" db="EMBL/GenBank/DDBJ databases">
        <title>Genomic Encyclopedia of Type Strains, Phase IV (KMG-IV): sequencing the most valuable type-strain genomes for metagenomic binning, comparative biology and taxonomic classification.</title>
        <authorList>
            <person name="Goeker M."/>
        </authorList>
    </citation>
    <scope>NUCLEOTIDE SEQUENCE [LARGE SCALE GENOMIC DNA]</scope>
    <source>
        <strain evidence="13 14">DSM 102940</strain>
    </source>
</reference>
<dbReference type="GO" id="GO:0005886">
    <property type="term" value="C:plasma membrane"/>
    <property type="evidence" value="ECO:0007669"/>
    <property type="project" value="UniProtKB-SubCell"/>
</dbReference>
<dbReference type="CDD" id="cd12912">
    <property type="entry name" value="PDC2_MCP_like"/>
    <property type="match status" value="1"/>
</dbReference>
<gene>
    <name evidence="13" type="ORF">EV214_13032</name>
</gene>
<dbReference type="Pfam" id="PF00015">
    <property type="entry name" value="MCPsignal"/>
    <property type="match status" value="1"/>
</dbReference>
<organism evidence="13 14">
    <name type="scientific">Marinisporobacter balticus</name>
    <dbReference type="NCBI Taxonomy" id="2018667"/>
    <lineage>
        <taxon>Bacteria</taxon>
        <taxon>Bacillati</taxon>
        <taxon>Bacillota</taxon>
        <taxon>Clostridia</taxon>
        <taxon>Peptostreptococcales</taxon>
        <taxon>Thermotaleaceae</taxon>
        <taxon>Marinisporobacter</taxon>
    </lineage>
</organism>
<dbReference type="SMART" id="SM00304">
    <property type="entry name" value="HAMP"/>
    <property type="match status" value="1"/>
</dbReference>
<feature type="transmembrane region" description="Helical" evidence="10">
    <location>
        <begin position="277"/>
        <end position="297"/>
    </location>
</feature>
<dbReference type="InterPro" id="IPR029151">
    <property type="entry name" value="Sensor-like_sf"/>
</dbReference>
<name>A0A4R2KSN7_9FIRM</name>
<dbReference type="AlphaFoldDB" id="A0A4R2KSN7"/>
<evidence type="ECO:0000256" key="7">
    <source>
        <dbReference type="ARBA" id="ARBA00023224"/>
    </source>
</evidence>
<evidence type="ECO:0000256" key="9">
    <source>
        <dbReference type="PROSITE-ProRule" id="PRU00284"/>
    </source>
</evidence>
<dbReference type="InterPro" id="IPR004089">
    <property type="entry name" value="MCPsignal_dom"/>
</dbReference>
<evidence type="ECO:0000256" key="6">
    <source>
        <dbReference type="ARBA" id="ARBA00023136"/>
    </source>
</evidence>
<keyword evidence="4 10" id="KW-0812">Transmembrane</keyword>
<dbReference type="OrthoDB" id="597657at2"/>
<keyword evidence="3" id="KW-0145">Chemotaxis</keyword>
<feature type="domain" description="HAMP" evidence="12">
    <location>
        <begin position="298"/>
        <end position="350"/>
    </location>
</feature>
<evidence type="ECO:0000256" key="5">
    <source>
        <dbReference type="ARBA" id="ARBA00022989"/>
    </source>
</evidence>
<evidence type="ECO:0000313" key="13">
    <source>
        <dbReference type="EMBL" id="TCO69695.1"/>
    </source>
</evidence>
<comment type="caution">
    <text evidence="13">The sequence shown here is derived from an EMBL/GenBank/DDBJ whole genome shotgun (WGS) entry which is preliminary data.</text>
</comment>
<evidence type="ECO:0000256" key="1">
    <source>
        <dbReference type="ARBA" id="ARBA00004651"/>
    </source>
</evidence>
<dbReference type="PROSITE" id="PS50885">
    <property type="entry name" value="HAMP"/>
    <property type="match status" value="1"/>
</dbReference>
<evidence type="ECO:0000259" key="11">
    <source>
        <dbReference type="PROSITE" id="PS50111"/>
    </source>
</evidence>
<evidence type="ECO:0000256" key="2">
    <source>
        <dbReference type="ARBA" id="ARBA00022475"/>
    </source>
</evidence>
<dbReference type="CDD" id="cd12914">
    <property type="entry name" value="PDC1_DGC_like"/>
    <property type="match status" value="1"/>
</dbReference>
<dbReference type="CDD" id="cd06225">
    <property type="entry name" value="HAMP"/>
    <property type="match status" value="1"/>
</dbReference>
<dbReference type="InterPro" id="IPR033479">
    <property type="entry name" value="dCache_1"/>
</dbReference>
<evidence type="ECO:0000256" key="4">
    <source>
        <dbReference type="ARBA" id="ARBA00022692"/>
    </source>
</evidence>
<dbReference type="SUPFAM" id="SSF103190">
    <property type="entry name" value="Sensory domain-like"/>
    <property type="match status" value="1"/>
</dbReference>
<keyword evidence="6 10" id="KW-0472">Membrane</keyword>
<dbReference type="InterPro" id="IPR003660">
    <property type="entry name" value="HAMP_dom"/>
</dbReference>
<comment type="subcellular location">
    <subcellularLocation>
        <location evidence="1">Cell membrane</location>
        <topology evidence="1">Multi-pass membrane protein</topology>
    </subcellularLocation>
</comment>
<dbReference type="Pfam" id="PF02743">
    <property type="entry name" value="dCache_1"/>
    <property type="match status" value="1"/>
</dbReference>
<dbReference type="Pfam" id="PF00672">
    <property type="entry name" value="HAMP"/>
    <property type="match status" value="1"/>
</dbReference>
<dbReference type="SUPFAM" id="SSF58104">
    <property type="entry name" value="Methyl-accepting chemotaxis protein (MCP) signaling domain"/>
    <property type="match status" value="1"/>
</dbReference>
<dbReference type="Gene3D" id="3.30.450.20">
    <property type="entry name" value="PAS domain"/>
    <property type="match status" value="1"/>
</dbReference>
<dbReference type="GO" id="GO:0007165">
    <property type="term" value="P:signal transduction"/>
    <property type="evidence" value="ECO:0007669"/>
    <property type="project" value="UniProtKB-KW"/>
</dbReference>
<keyword evidence="2" id="KW-1003">Cell membrane</keyword>
<dbReference type="RefSeq" id="WP_132247425.1">
    <property type="nucleotide sequence ID" value="NZ_SLWV01000030.1"/>
</dbReference>
<dbReference type="Gene3D" id="1.10.287.950">
    <property type="entry name" value="Methyl-accepting chemotaxis protein"/>
    <property type="match status" value="1"/>
</dbReference>
<dbReference type="PROSITE" id="PS50111">
    <property type="entry name" value="CHEMOTAXIS_TRANSDUC_2"/>
    <property type="match status" value="1"/>
</dbReference>
<dbReference type="GO" id="GO:0006935">
    <property type="term" value="P:chemotaxis"/>
    <property type="evidence" value="ECO:0007669"/>
    <property type="project" value="UniProtKB-KW"/>
</dbReference>
<dbReference type="PANTHER" id="PTHR32089:SF112">
    <property type="entry name" value="LYSOZYME-LIKE PROTEIN-RELATED"/>
    <property type="match status" value="1"/>
</dbReference>
<accession>A0A4R2KSN7</accession>
<evidence type="ECO:0000313" key="14">
    <source>
        <dbReference type="Proteomes" id="UP000294919"/>
    </source>
</evidence>
<evidence type="ECO:0000256" key="8">
    <source>
        <dbReference type="ARBA" id="ARBA00029447"/>
    </source>
</evidence>
<feature type="transmembrane region" description="Helical" evidence="10">
    <location>
        <begin position="245"/>
        <end position="265"/>
    </location>
</feature>
<dbReference type="PANTHER" id="PTHR32089">
    <property type="entry name" value="METHYL-ACCEPTING CHEMOTAXIS PROTEIN MCPB"/>
    <property type="match status" value="1"/>
</dbReference>
<sequence>MKSLKYKITIPVLIFVMIGIILLSGVAYYQAKEAIVIGVKEMAQSKVEKLAALTNDQIHEWEAIIGLLATVDAVKNIDHQGLKIFIDQNKKNFEVFEAIILSDKDGKYANTNGQGGNLKDREYFQKVMTGQSAVSNPVISKTTGNPIVVIAVPIKDDNGNIIGLIGGTVNLDYITKVVNTEKLGKTGYAYMIDQEGLVMAHPKKEMILQFNVFEKGDNLQIEIAKKMIKGEKGVDTYQFDGQEKLLAYAPISSMGWSIGMTAYYSEVTEGVSKFKNMMMMMGVAMIIVIGMVIYFLINRSIQPVLKMAEITKEVATGNLTVNIDVKTEDEIGMLANNFNHMIKNMRNLLSEMDEMGMTVASTSQQMMASTEEASTVSEQVANTISELAEGASEQAQSIHRSSDMVNELITGIGHIAKNTNNTDKLTVRAKETVDAGMQIVAYQKSKTIENKQVTINVGEEISALSEKSQQIGQIVALISSIAEQTNLLALNAAIEAARAGEQGKGFAVVAEEVRKLAEESGKASQNIHDLIYEIQNGVGKAVKEMDQVKIVVDEQENAVENTVNVFENILKAVGNVAENIKEVSKSCEKLNEDAVVVGGNIDNISGITQTNAAAAEEVAASTEEQSATIEELSASAEKLASLSGKLQESIQKFKI</sequence>
<keyword evidence="5 10" id="KW-1133">Transmembrane helix</keyword>
<evidence type="ECO:0000256" key="10">
    <source>
        <dbReference type="SAM" id="Phobius"/>
    </source>
</evidence>
<dbReference type="CDD" id="cd11386">
    <property type="entry name" value="MCP_signal"/>
    <property type="match status" value="1"/>
</dbReference>
<evidence type="ECO:0000256" key="3">
    <source>
        <dbReference type="ARBA" id="ARBA00022500"/>
    </source>
</evidence>
<dbReference type="Proteomes" id="UP000294919">
    <property type="component" value="Unassembled WGS sequence"/>
</dbReference>
<proteinExistence type="inferred from homology"/>